<keyword evidence="6 10" id="KW-0406">Ion transport</keyword>
<dbReference type="GO" id="GO:0005247">
    <property type="term" value="F:voltage-gated chloride channel activity"/>
    <property type="evidence" value="ECO:0007669"/>
    <property type="project" value="TreeGrafter"/>
</dbReference>
<evidence type="ECO:0000256" key="7">
    <source>
        <dbReference type="ARBA" id="ARBA00023136"/>
    </source>
</evidence>
<accession>A0A8J4Q2E4</accession>
<feature type="transmembrane region" description="Helical" evidence="10">
    <location>
        <begin position="75"/>
        <end position="96"/>
    </location>
</feature>
<dbReference type="PROSITE" id="PS51371">
    <property type="entry name" value="CBS"/>
    <property type="match status" value="1"/>
</dbReference>
<dbReference type="Gene3D" id="3.10.580.10">
    <property type="entry name" value="CBS-domain"/>
    <property type="match status" value="2"/>
</dbReference>
<feature type="transmembrane region" description="Helical" evidence="10">
    <location>
        <begin position="32"/>
        <end position="55"/>
    </location>
</feature>
<evidence type="ECO:0000256" key="3">
    <source>
        <dbReference type="ARBA" id="ARBA00022692"/>
    </source>
</evidence>
<dbReference type="Proteomes" id="UP000695562">
    <property type="component" value="Unassembled WGS sequence"/>
</dbReference>
<feature type="transmembrane region" description="Helical" evidence="10">
    <location>
        <begin position="256"/>
        <end position="281"/>
    </location>
</feature>
<comment type="caution">
    <text evidence="10">Lacks conserved residue(s) required for the propagation of feature annotation.</text>
</comment>
<comment type="similarity">
    <text evidence="10">Belongs to the chloride channel (TC 2.A.49) family.</text>
</comment>
<evidence type="ECO:0000256" key="5">
    <source>
        <dbReference type="ARBA" id="ARBA00022989"/>
    </source>
</evidence>
<evidence type="ECO:0000259" key="12">
    <source>
        <dbReference type="PROSITE" id="PS51371"/>
    </source>
</evidence>
<evidence type="ECO:0000256" key="9">
    <source>
        <dbReference type="PROSITE-ProRule" id="PRU00703"/>
    </source>
</evidence>
<dbReference type="PRINTS" id="PR00762">
    <property type="entry name" value="CLCHANNEL"/>
</dbReference>
<name>A0A8J4Q2E4_9MYCE</name>
<feature type="region of interest" description="Disordered" evidence="11">
    <location>
        <begin position="667"/>
        <end position="686"/>
    </location>
</feature>
<dbReference type="Pfam" id="PF00654">
    <property type="entry name" value="Voltage_CLC"/>
    <property type="match status" value="1"/>
</dbReference>
<feature type="transmembrane region" description="Helical" evidence="10">
    <location>
        <begin position="301"/>
        <end position="321"/>
    </location>
</feature>
<dbReference type="AlphaFoldDB" id="A0A8J4Q2E4"/>
<feature type="transmembrane region" description="Helical" evidence="10">
    <location>
        <begin position="218"/>
        <end position="236"/>
    </location>
</feature>
<dbReference type="Pfam" id="PF00571">
    <property type="entry name" value="CBS"/>
    <property type="match status" value="1"/>
</dbReference>
<keyword evidence="14" id="KW-1185">Reference proteome</keyword>
<dbReference type="InterPro" id="IPR050970">
    <property type="entry name" value="Cl_channel_volt-gated"/>
</dbReference>
<dbReference type="Gene3D" id="1.10.3080.10">
    <property type="entry name" value="Clc chloride channel"/>
    <property type="match status" value="1"/>
</dbReference>
<evidence type="ECO:0000256" key="11">
    <source>
        <dbReference type="SAM" id="MobiDB-lite"/>
    </source>
</evidence>
<dbReference type="SUPFAM" id="SSF81340">
    <property type="entry name" value="Clc chloride channel"/>
    <property type="match status" value="1"/>
</dbReference>
<sequence>MPKADTVGFKSKQGGISRQAIKWAKFARLNNFYIWLYLAVVGLLGSISLVSIDLIFKYVVFAGRDNFINLTQNYFLQYLSFIVWTVVLAFASSFIVKKLCYASAGSGIPDLKSIFSGFWNPAVVQPMVLVWKVLGLLFSYGAGLSIGKEGPYIHISAILANTLLNIKPFKNIAPNETQRAQMLASCCALGVAATFGSPIGGVLFSIEVTGTYYLISNYWRAFFTATMGAVGIKILLSNPSNDLLESYRTFFANSNLNLATVQLLAFIITGVLCGLLSSLFISMYTKIYNWKKHHQDFLTKITPYGEVVIVAAITAIINFPLKFLRLDHASAVHTMFTAHDNVNSEELEIWTGSMPFNHGIILACFMYIVVKLVLTSVSITLPIPYGIYIPMFAIGAAVGRFVGEIMKVIFPHMEDIYPTGYAVVGAAALCGGATRTVSSAVIILELTNDLTYMVPVLLGVVLSCGIGNLMNRSIYDCFLKNKALPYLPFYKVKSDSLLASDVMKRDLYYVTQKTTLSQIANVLDKVNEPAIPIVESDANLQLIGTISRTTLEEVISYHERLHSYSFSRSPLSVSDTIISLDINGNIINNNSNNNDSDNSNNDSDDVELSILRNEVNHNNNNNNNNSNSNSNNDNNEGNIILHSNIGDHNNNYISNINNNINSNNNSNNNNNNNINENGISTSSSSGDINPNINNNGETLIDLVQMELQNPWVVIDLSPFTILESMPVRKIIFMFMMLGGNVLYVTNQGKLTGVVVKTELVQKNHMHN</sequence>
<proteinExistence type="inferred from homology"/>
<evidence type="ECO:0000256" key="6">
    <source>
        <dbReference type="ARBA" id="ARBA00023065"/>
    </source>
</evidence>
<organism evidence="13 14">
    <name type="scientific">Polysphondylium violaceum</name>
    <dbReference type="NCBI Taxonomy" id="133409"/>
    <lineage>
        <taxon>Eukaryota</taxon>
        <taxon>Amoebozoa</taxon>
        <taxon>Evosea</taxon>
        <taxon>Eumycetozoa</taxon>
        <taxon>Dictyostelia</taxon>
        <taxon>Dictyosteliales</taxon>
        <taxon>Dictyosteliaceae</taxon>
        <taxon>Polysphondylium</taxon>
    </lineage>
</organism>
<keyword evidence="9" id="KW-0129">CBS domain</keyword>
<dbReference type="GO" id="GO:0016020">
    <property type="term" value="C:membrane"/>
    <property type="evidence" value="ECO:0007669"/>
    <property type="project" value="UniProtKB-SubCell"/>
</dbReference>
<evidence type="ECO:0000256" key="1">
    <source>
        <dbReference type="ARBA" id="ARBA00004141"/>
    </source>
</evidence>
<dbReference type="SUPFAM" id="SSF54631">
    <property type="entry name" value="CBS-domain pair"/>
    <property type="match status" value="1"/>
</dbReference>
<evidence type="ECO:0000313" key="13">
    <source>
        <dbReference type="EMBL" id="KAF2078035.1"/>
    </source>
</evidence>
<evidence type="ECO:0000313" key="14">
    <source>
        <dbReference type="Proteomes" id="UP000695562"/>
    </source>
</evidence>
<dbReference type="CDD" id="cd03683">
    <property type="entry name" value="ClC_1_like"/>
    <property type="match status" value="1"/>
</dbReference>
<feature type="compositionally biased region" description="Low complexity" evidence="11">
    <location>
        <begin position="616"/>
        <end position="635"/>
    </location>
</feature>
<dbReference type="EMBL" id="AJWJ01000013">
    <property type="protein sequence ID" value="KAF2078035.1"/>
    <property type="molecule type" value="Genomic_DNA"/>
</dbReference>
<feature type="domain" description="CBS" evidence="12">
    <location>
        <begin position="503"/>
        <end position="561"/>
    </location>
</feature>
<reference evidence="13" key="1">
    <citation type="submission" date="2020-01" db="EMBL/GenBank/DDBJ databases">
        <title>Development of genomics and gene disruption for Polysphondylium violaceum indicates a role for the polyketide synthase stlB in stalk morphogenesis.</title>
        <authorList>
            <person name="Narita B."/>
            <person name="Kawabe Y."/>
            <person name="Kin K."/>
            <person name="Saito T."/>
            <person name="Gibbs R."/>
            <person name="Kuspa A."/>
            <person name="Muzny D."/>
            <person name="Queller D."/>
            <person name="Richards S."/>
            <person name="Strassman J."/>
            <person name="Sucgang R."/>
            <person name="Worley K."/>
            <person name="Schaap P."/>
        </authorList>
    </citation>
    <scope>NUCLEOTIDE SEQUENCE</scope>
    <source>
        <strain evidence="13">QSvi11</strain>
    </source>
</reference>
<feature type="transmembrane region" description="Helical" evidence="10">
    <location>
        <begin position="387"/>
        <end position="409"/>
    </location>
</feature>
<keyword evidence="7 10" id="KW-0472">Membrane</keyword>
<keyword evidence="3 10" id="KW-0812">Transmembrane</keyword>
<gene>
    <name evidence="13" type="ORF">CYY_000673</name>
</gene>
<feature type="transmembrane region" description="Helical" evidence="10">
    <location>
        <begin position="421"/>
        <end position="444"/>
    </location>
</feature>
<dbReference type="InterPro" id="IPR014743">
    <property type="entry name" value="Cl-channel_core"/>
</dbReference>
<dbReference type="PANTHER" id="PTHR45720">
    <property type="entry name" value="CHLORIDE CHANNEL PROTEIN 2"/>
    <property type="match status" value="1"/>
</dbReference>
<dbReference type="InterPro" id="IPR000644">
    <property type="entry name" value="CBS_dom"/>
</dbReference>
<feature type="region of interest" description="Disordered" evidence="11">
    <location>
        <begin position="615"/>
        <end position="642"/>
    </location>
</feature>
<keyword evidence="4" id="KW-0677">Repeat</keyword>
<keyword evidence="8 10" id="KW-0868">Chloride</keyword>
<protein>
    <recommendedName>
        <fullName evidence="10">Chloride channel protein</fullName>
    </recommendedName>
</protein>
<comment type="caution">
    <text evidence="13">The sequence shown here is derived from an EMBL/GenBank/DDBJ whole genome shotgun (WGS) entry which is preliminary data.</text>
</comment>
<evidence type="ECO:0000256" key="4">
    <source>
        <dbReference type="ARBA" id="ARBA00022737"/>
    </source>
</evidence>
<evidence type="ECO:0000256" key="10">
    <source>
        <dbReference type="RuleBase" id="RU361221"/>
    </source>
</evidence>
<comment type="subcellular location">
    <subcellularLocation>
        <location evidence="1 10">Membrane</location>
        <topology evidence="1 10">Multi-pass membrane protein</topology>
    </subcellularLocation>
</comment>
<evidence type="ECO:0000256" key="8">
    <source>
        <dbReference type="ARBA" id="ARBA00023214"/>
    </source>
</evidence>
<evidence type="ECO:0000256" key="2">
    <source>
        <dbReference type="ARBA" id="ARBA00022448"/>
    </source>
</evidence>
<feature type="transmembrane region" description="Helical" evidence="10">
    <location>
        <begin position="182"/>
        <end position="206"/>
    </location>
</feature>
<dbReference type="InterPro" id="IPR046342">
    <property type="entry name" value="CBS_dom_sf"/>
</dbReference>
<keyword evidence="5 10" id="KW-1133">Transmembrane helix</keyword>
<dbReference type="PANTHER" id="PTHR45720:SF10">
    <property type="entry name" value="CHLORIDE CHANNEL PROTEIN 2"/>
    <property type="match status" value="1"/>
</dbReference>
<keyword evidence="2 10" id="KW-0813">Transport</keyword>
<dbReference type="OrthoDB" id="4564at2759"/>
<dbReference type="InterPro" id="IPR001807">
    <property type="entry name" value="ClC"/>
</dbReference>
<feature type="transmembrane region" description="Helical" evidence="10">
    <location>
        <begin position="450"/>
        <end position="470"/>
    </location>
</feature>